<keyword evidence="2" id="KW-1185">Reference proteome</keyword>
<proteinExistence type="predicted"/>
<evidence type="ECO:0000313" key="1">
    <source>
        <dbReference type="EMBL" id="MEJ7138266.1"/>
    </source>
</evidence>
<accession>A0ACC6P229</accession>
<gene>
    <name evidence="1" type="ORF">RV045_07460</name>
</gene>
<protein>
    <submittedName>
        <fullName evidence="1">F0F1 ATP synthase subunit delta</fullName>
    </submittedName>
</protein>
<reference evidence="1" key="1">
    <citation type="submission" date="2023-10" db="EMBL/GenBank/DDBJ databases">
        <title>Amphibacter perezi, gen. nov., sp. nov. a novel taxa of the family Comamonadaceae, class Betaproteobacteria isolated from the skin microbiota of Pelophylax perezi from different populations.</title>
        <authorList>
            <person name="Costa S."/>
            <person name="Proenca D.N."/>
            <person name="Lopes I."/>
            <person name="Morais P.V."/>
        </authorList>
    </citation>
    <scope>NUCLEOTIDE SEQUENCE</scope>
    <source>
        <strain evidence="1">SL12-8</strain>
    </source>
</reference>
<comment type="caution">
    <text evidence="1">The sequence shown here is derived from an EMBL/GenBank/DDBJ whole genome shotgun (WGS) entry which is preliminary data.</text>
</comment>
<dbReference type="Proteomes" id="UP001364695">
    <property type="component" value="Unassembled WGS sequence"/>
</dbReference>
<evidence type="ECO:0000313" key="2">
    <source>
        <dbReference type="Proteomes" id="UP001364695"/>
    </source>
</evidence>
<organism evidence="1 2">
    <name type="scientific">Amphibiibacter pelophylacis</name>
    <dbReference type="NCBI Taxonomy" id="1799477"/>
    <lineage>
        <taxon>Bacteria</taxon>
        <taxon>Pseudomonadati</taxon>
        <taxon>Pseudomonadota</taxon>
        <taxon>Betaproteobacteria</taxon>
        <taxon>Burkholderiales</taxon>
        <taxon>Sphaerotilaceae</taxon>
        <taxon>Amphibiibacter</taxon>
    </lineage>
</organism>
<dbReference type="EMBL" id="JAWDIE010000009">
    <property type="protein sequence ID" value="MEJ7138266.1"/>
    <property type="molecule type" value="Genomic_DNA"/>
</dbReference>
<sequence length="176" mass="18737">MAEISTIARPYAEALFKAVPAAQAAQAVRQLDAVVTVWSDARVQSWAENPSSKAADVQSLLLAAAPSALPVVGNFVQVLIENKRLRALPEVASQFADLVRSAGGARVALVESPYELDAQQLADLQPTLERRFGGRLELKVRQNAELIGGVRVTVGDEVLDTSVLARLGQLRAALTA</sequence>
<name>A0ACC6P229_9BURK</name>